<evidence type="ECO:0000313" key="2">
    <source>
        <dbReference type="EMBL" id="EFJ45642.1"/>
    </source>
</evidence>
<gene>
    <name evidence="2" type="ORF">VOLCADRAFT_94012</name>
</gene>
<sequence>MHLEAMGTPLSPRAAQTPACASHAPENNLSDKQSSILGLDIRASAPEQPSDLPNTNGPRTFQQQVVLEMRKQESLHQQERRLQRQKQQQLLFPMLPSDLLQPSCDNLSTSALQLGRWLGVRRLVSKAARIGHVRGAWGAYVPATGRLAAVHVSVPSPRPASMGTPPGGSNAAAGSGAAGIGQGGGAVAPPPLPPPPPPPPGAADPLPLGVQHQQQEQHPDAPEAGDLLPEERFKLQVVAACGGGLVATGHPDGRVLGCGRGPVVALTADEGLLAVAYRREVLGRCGTTGDPGGPLAAQLAGQGHPNPSPHPTSECIRWVRQLTTSIQPNLADQRRINLVPGGVLFVASSSPSFLGNNFLQFEVEVAAIDLAAVVAAAAAVATAAAAAGAHSAPDDGGGGGGDGGVPDGVVGRTGGAGGELPAGTSATACTAAATAPFVIRTVTPPQQYVLRGAPLSEFKWDQPLQMCLTGGLLLLRCLQFPLAPGKLAWPGLFAFRMGDLVSGLALGRQCSSGGSGPGAPSAAAFPAGTDGLAAAAAAAQPPLLPAPTAVLCRTIQPDVLCGDGGFVATDEEAMFIGEGRAECALPK</sequence>
<organism evidence="3">
    <name type="scientific">Volvox carteri f. nagariensis</name>
    <dbReference type="NCBI Taxonomy" id="3068"/>
    <lineage>
        <taxon>Eukaryota</taxon>
        <taxon>Viridiplantae</taxon>
        <taxon>Chlorophyta</taxon>
        <taxon>core chlorophytes</taxon>
        <taxon>Chlorophyceae</taxon>
        <taxon>CS clade</taxon>
        <taxon>Chlamydomonadales</taxon>
        <taxon>Volvocaceae</taxon>
        <taxon>Volvox</taxon>
    </lineage>
</organism>
<dbReference type="InParanoid" id="D8U3N9"/>
<dbReference type="RefSeq" id="XP_002953332.1">
    <property type="nucleotide sequence ID" value="XM_002953286.1"/>
</dbReference>
<protein>
    <submittedName>
        <fullName evidence="2">Uncharacterized protein</fullName>
    </submittedName>
</protein>
<accession>D8U3N9</accession>
<dbReference type="KEGG" id="vcn:VOLCADRAFT_94012"/>
<dbReference type="Proteomes" id="UP000001058">
    <property type="component" value="Unassembled WGS sequence"/>
</dbReference>
<dbReference type="GeneID" id="9622349"/>
<dbReference type="AlphaFoldDB" id="D8U3N9"/>
<feature type="compositionally biased region" description="Gly residues" evidence="1">
    <location>
        <begin position="395"/>
        <end position="417"/>
    </location>
</feature>
<feature type="compositionally biased region" description="Low complexity" evidence="1">
    <location>
        <begin position="163"/>
        <end position="175"/>
    </location>
</feature>
<proteinExistence type="predicted"/>
<name>D8U3N9_VOLCA</name>
<evidence type="ECO:0000256" key="1">
    <source>
        <dbReference type="SAM" id="MobiDB-lite"/>
    </source>
</evidence>
<feature type="compositionally biased region" description="Pro residues" evidence="1">
    <location>
        <begin position="188"/>
        <end position="202"/>
    </location>
</feature>
<evidence type="ECO:0000313" key="3">
    <source>
        <dbReference type="Proteomes" id="UP000001058"/>
    </source>
</evidence>
<feature type="region of interest" description="Disordered" evidence="1">
    <location>
        <begin position="1"/>
        <end position="31"/>
    </location>
</feature>
<dbReference type="EMBL" id="GL378356">
    <property type="protein sequence ID" value="EFJ45642.1"/>
    <property type="molecule type" value="Genomic_DNA"/>
</dbReference>
<feature type="region of interest" description="Disordered" evidence="1">
    <location>
        <begin position="158"/>
        <end position="225"/>
    </location>
</feature>
<reference evidence="2 3" key="1">
    <citation type="journal article" date="2010" name="Science">
        <title>Genomic analysis of organismal complexity in the multicellular green alga Volvox carteri.</title>
        <authorList>
            <person name="Prochnik S.E."/>
            <person name="Umen J."/>
            <person name="Nedelcu A.M."/>
            <person name="Hallmann A."/>
            <person name="Miller S.M."/>
            <person name="Nishii I."/>
            <person name="Ferris P."/>
            <person name="Kuo A."/>
            <person name="Mitros T."/>
            <person name="Fritz-Laylin L.K."/>
            <person name="Hellsten U."/>
            <person name="Chapman J."/>
            <person name="Simakov O."/>
            <person name="Rensing S.A."/>
            <person name="Terry A."/>
            <person name="Pangilinan J."/>
            <person name="Kapitonov V."/>
            <person name="Jurka J."/>
            <person name="Salamov A."/>
            <person name="Shapiro H."/>
            <person name="Schmutz J."/>
            <person name="Grimwood J."/>
            <person name="Lindquist E."/>
            <person name="Lucas S."/>
            <person name="Grigoriev I.V."/>
            <person name="Schmitt R."/>
            <person name="Kirk D."/>
            <person name="Rokhsar D.S."/>
        </authorList>
    </citation>
    <scope>NUCLEOTIDE SEQUENCE [LARGE SCALE GENOMIC DNA]</scope>
    <source>
        <strain evidence="3">f. Nagariensis / Eve</strain>
    </source>
</reference>
<dbReference type="OrthoDB" id="551675at2759"/>
<feature type="compositionally biased region" description="Gly residues" evidence="1">
    <location>
        <begin position="176"/>
        <end position="186"/>
    </location>
</feature>
<feature type="region of interest" description="Disordered" evidence="1">
    <location>
        <begin position="389"/>
        <end position="417"/>
    </location>
</feature>
<keyword evidence="3" id="KW-1185">Reference proteome</keyword>